<dbReference type="SUPFAM" id="SSF46955">
    <property type="entry name" value="Putative DNA-binding domain"/>
    <property type="match status" value="1"/>
</dbReference>
<dbReference type="GO" id="GO:0003677">
    <property type="term" value="F:DNA binding"/>
    <property type="evidence" value="ECO:0007669"/>
    <property type="project" value="UniProtKB-KW"/>
</dbReference>
<dbReference type="Gene3D" id="1.10.1660.10">
    <property type="match status" value="1"/>
</dbReference>
<dbReference type="CDD" id="cd04770">
    <property type="entry name" value="HTH_HMRTR"/>
    <property type="match status" value="1"/>
</dbReference>
<dbReference type="Pfam" id="PF13411">
    <property type="entry name" value="MerR_1"/>
    <property type="match status" value="1"/>
</dbReference>
<keyword evidence="2" id="KW-0238">DNA-binding</keyword>
<dbReference type="SMART" id="SM00422">
    <property type="entry name" value="HTH_MERR"/>
    <property type="match status" value="1"/>
</dbReference>
<dbReference type="PROSITE" id="PS50937">
    <property type="entry name" value="HTH_MERR_2"/>
    <property type="match status" value="1"/>
</dbReference>
<keyword evidence="3" id="KW-0804">Transcription</keyword>
<reference evidence="5 6" key="1">
    <citation type="journal article" date="2008" name="Proc. Natl. Acad. Sci. U.S.A.">
        <title>Niche adaptation and genome expansion in the chlorophyll d-producing cyanobacterium Acaryochloris marina.</title>
        <authorList>
            <person name="Swingley W.D."/>
            <person name="Chen M."/>
            <person name="Cheung P.C."/>
            <person name="Conrad A.L."/>
            <person name="Dejesa L.C."/>
            <person name="Hao J."/>
            <person name="Honchak B.M."/>
            <person name="Karbach L.E."/>
            <person name="Kurdoglu A."/>
            <person name="Lahiri S."/>
            <person name="Mastrian S.D."/>
            <person name="Miyashita H."/>
            <person name="Page L."/>
            <person name="Ramakrishna P."/>
            <person name="Satoh S."/>
            <person name="Sattley W.M."/>
            <person name="Shimada Y."/>
            <person name="Taylor H.L."/>
            <person name="Tomo T."/>
            <person name="Tsuchiya T."/>
            <person name="Wang Z.T."/>
            <person name="Raymond J."/>
            <person name="Mimuro M."/>
            <person name="Blankenship R.E."/>
            <person name="Touchman J.W."/>
        </authorList>
    </citation>
    <scope>NUCLEOTIDE SEQUENCE [LARGE SCALE GENOMIC DNA]</scope>
    <source>
        <strain evidence="6">MBIC 11017</strain>
    </source>
</reference>
<dbReference type="AlphaFoldDB" id="B0CD55"/>
<dbReference type="InterPro" id="IPR000551">
    <property type="entry name" value="MerR-type_HTH_dom"/>
</dbReference>
<evidence type="ECO:0000313" key="6">
    <source>
        <dbReference type="Proteomes" id="UP000000268"/>
    </source>
</evidence>
<evidence type="ECO:0000256" key="3">
    <source>
        <dbReference type="ARBA" id="ARBA00023163"/>
    </source>
</evidence>
<dbReference type="Proteomes" id="UP000000268">
    <property type="component" value="Chromosome"/>
</dbReference>
<evidence type="ECO:0000256" key="1">
    <source>
        <dbReference type="ARBA" id="ARBA00023015"/>
    </source>
</evidence>
<dbReference type="InterPro" id="IPR009061">
    <property type="entry name" value="DNA-bd_dom_put_sf"/>
</dbReference>
<evidence type="ECO:0000313" key="5">
    <source>
        <dbReference type="EMBL" id="ABW25646.1"/>
    </source>
</evidence>
<dbReference type="PRINTS" id="PR00040">
    <property type="entry name" value="HTHMERR"/>
</dbReference>
<dbReference type="InterPro" id="IPR047057">
    <property type="entry name" value="MerR_fam"/>
</dbReference>
<dbReference type="PANTHER" id="PTHR30204:SF94">
    <property type="entry name" value="HEAVY METAL-DEPENDENT TRANSCRIPTIONAL REGULATOR HI_0293-RELATED"/>
    <property type="match status" value="1"/>
</dbReference>
<feature type="domain" description="HTH merR-type" evidence="4">
    <location>
        <begin position="1"/>
        <end position="70"/>
    </location>
</feature>
<gene>
    <name evidence="5" type="ordered locus">AM1_0596</name>
</gene>
<dbReference type="GO" id="GO:0003700">
    <property type="term" value="F:DNA-binding transcription factor activity"/>
    <property type="evidence" value="ECO:0007669"/>
    <property type="project" value="InterPro"/>
</dbReference>
<keyword evidence="6" id="KW-1185">Reference proteome</keyword>
<evidence type="ECO:0000256" key="2">
    <source>
        <dbReference type="ARBA" id="ARBA00023125"/>
    </source>
</evidence>
<organism evidence="5 6">
    <name type="scientific">Acaryochloris marina (strain MBIC 11017)</name>
    <dbReference type="NCBI Taxonomy" id="329726"/>
    <lineage>
        <taxon>Bacteria</taxon>
        <taxon>Bacillati</taxon>
        <taxon>Cyanobacteriota</taxon>
        <taxon>Cyanophyceae</taxon>
        <taxon>Acaryochloridales</taxon>
        <taxon>Acaryochloridaceae</taxon>
        <taxon>Acaryochloris</taxon>
    </lineage>
</organism>
<dbReference type="KEGG" id="amr:AM1_0596"/>
<protein>
    <submittedName>
        <fullName evidence="5">Transcriptional regulator, MerR family</fullName>
    </submittedName>
</protein>
<name>B0CD55_ACAM1</name>
<proteinExistence type="predicted"/>
<evidence type="ECO:0000259" key="4">
    <source>
        <dbReference type="PROSITE" id="PS50937"/>
    </source>
</evidence>
<dbReference type="OrthoDB" id="9780708at2"/>
<dbReference type="eggNOG" id="COG0789">
    <property type="taxonomic scope" value="Bacteria"/>
</dbReference>
<accession>B0CD55</accession>
<dbReference type="HOGENOM" id="CLU_060077_2_0_3"/>
<dbReference type="STRING" id="329726.AM1_0596"/>
<sequence length="138" mass="15819">MNRVSDVARTFGLNPQTLYYYERIGLIPAPERNDSGYRVFNDQDLARLSLIERAKTLGLTLDEIKEILQLQAGNTLTCCDIHERLRKKLEQIEIKITQLQELKAELLPLIHRCEEQLSQQKIHTDCGVLAEEISVGKS</sequence>
<keyword evidence="1" id="KW-0805">Transcription regulation</keyword>
<dbReference type="EMBL" id="CP000828">
    <property type="protein sequence ID" value="ABW25646.1"/>
    <property type="molecule type" value="Genomic_DNA"/>
</dbReference>
<dbReference type="RefSeq" id="WP_012161245.1">
    <property type="nucleotide sequence ID" value="NC_009925.1"/>
</dbReference>
<dbReference type="PANTHER" id="PTHR30204">
    <property type="entry name" value="REDOX-CYCLING DRUG-SENSING TRANSCRIPTIONAL ACTIVATOR SOXR"/>
    <property type="match status" value="1"/>
</dbReference>